<protein>
    <submittedName>
        <fullName evidence="2">Uncharacterized protein</fullName>
    </submittedName>
</protein>
<dbReference type="AlphaFoldDB" id="A0A6J4RVK0"/>
<sequence>MERLAAEDLRRLHRPQARAVQRADDDVARALLDRVRDGRRGDRRVALLPLEHVEALLDELARDERAGGVLDHHDLPGRGGVQRGQHRV</sequence>
<reference evidence="2" key="1">
    <citation type="submission" date="2020-02" db="EMBL/GenBank/DDBJ databases">
        <authorList>
            <person name="Meier V. D."/>
        </authorList>
    </citation>
    <scope>NUCLEOTIDE SEQUENCE</scope>
    <source>
        <strain evidence="2">AVDCRST_MAG13</strain>
    </source>
</reference>
<accession>A0A6J4RVK0</accession>
<proteinExistence type="predicted"/>
<feature type="region of interest" description="Disordered" evidence="1">
    <location>
        <begin position="69"/>
        <end position="88"/>
    </location>
</feature>
<organism evidence="2">
    <name type="scientific">uncultured Solirubrobacteraceae bacterium</name>
    <dbReference type="NCBI Taxonomy" id="1162706"/>
    <lineage>
        <taxon>Bacteria</taxon>
        <taxon>Bacillati</taxon>
        <taxon>Actinomycetota</taxon>
        <taxon>Thermoleophilia</taxon>
        <taxon>Solirubrobacterales</taxon>
        <taxon>Solirubrobacteraceae</taxon>
        <taxon>environmental samples</taxon>
    </lineage>
</organism>
<dbReference type="EMBL" id="CADCVO010000127">
    <property type="protein sequence ID" value="CAA9476347.1"/>
    <property type="molecule type" value="Genomic_DNA"/>
</dbReference>
<name>A0A6J4RVK0_9ACTN</name>
<gene>
    <name evidence="2" type="ORF">AVDCRST_MAG13-852</name>
</gene>
<evidence type="ECO:0000313" key="2">
    <source>
        <dbReference type="EMBL" id="CAA9476347.1"/>
    </source>
</evidence>
<evidence type="ECO:0000256" key="1">
    <source>
        <dbReference type="SAM" id="MobiDB-lite"/>
    </source>
</evidence>